<feature type="transmembrane region" description="Helical" evidence="1">
    <location>
        <begin position="45"/>
        <end position="63"/>
    </location>
</feature>
<feature type="transmembrane region" description="Helical" evidence="1">
    <location>
        <begin position="658"/>
        <end position="679"/>
    </location>
</feature>
<evidence type="ECO:0000313" key="2">
    <source>
        <dbReference type="EMBL" id="TWT75135.1"/>
    </source>
</evidence>
<feature type="transmembrane region" description="Helical" evidence="1">
    <location>
        <begin position="184"/>
        <end position="203"/>
    </location>
</feature>
<dbReference type="OrthoDB" id="258451at2"/>
<feature type="transmembrane region" description="Helical" evidence="1">
    <location>
        <begin position="96"/>
        <end position="116"/>
    </location>
</feature>
<comment type="caution">
    <text evidence="2">The sequence shown here is derived from an EMBL/GenBank/DDBJ whole genome shotgun (WGS) entry which is preliminary data.</text>
</comment>
<dbReference type="PROSITE" id="PS51257">
    <property type="entry name" value="PROKAR_LIPOPROTEIN"/>
    <property type="match status" value="1"/>
</dbReference>
<gene>
    <name evidence="2" type="ORF">CA85_04240</name>
</gene>
<keyword evidence="1" id="KW-0812">Transmembrane</keyword>
<proteinExistence type="predicted"/>
<name>A0A5C5YJR8_9BACT</name>
<evidence type="ECO:0000313" key="3">
    <source>
        <dbReference type="Proteomes" id="UP000318053"/>
    </source>
</evidence>
<accession>A0A5C5YJR8</accession>
<dbReference type="Proteomes" id="UP000318053">
    <property type="component" value="Unassembled WGS sequence"/>
</dbReference>
<keyword evidence="1" id="KW-0472">Membrane</keyword>
<evidence type="ECO:0008006" key="4">
    <source>
        <dbReference type="Google" id="ProtNLM"/>
    </source>
</evidence>
<dbReference type="AlphaFoldDB" id="A0A5C5YJR8"/>
<keyword evidence="3" id="KW-1185">Reference proteome</keyword>
<evidence type="ECO:0000256" key="1">
    <source>
        <dbReference type="SAM" id="Phobius"/>
    </source>
</evidence>
<protein>
    <recommendedName>
        <fullName evidence="4">ABC-2 family transporter protein</fullName>
    </recommendedName>
</protein>
<feature type="transmembrane region" description="Helical" evidence="1">
    <location>
        <begin position="581"/>
        <end position="606"/>
    </location>
</feature>
<feature type="transmembrane region" description="Helical" evidence="1">
    <location>
        <begin position="232"/>
        <end position="252"/>
    </location>
</feature>
<reference evidence="2 3" key="1">
    <citation type="submission" date="2019-02" db="EMBL/GenBank/DDBJ databases">
        <title>Deep-cultivation of Planctomycetes and their phenomic and genomic characterization uncovers novel biology.</title>
        <authorList>
            <person name="Wiegand S."/>
            <person name="Jogler M."/>
            <person name="Boedeker C."/>
            <person name="Pinto D."/>
            <person name="Vollmers J."/>
            <person name="Rivas-Marin E."/>
            <person name="Kohn T."/>
            <person name="Peeters S.H."/>
            <person name="Heuer A."/>
            <person name="Rast P."/>
            <person name="Oberbeckmann S."/>
            <person name="Bunk B."/>
            <person name="Jeske O."/>
            <person name="Meyerdierks A."/>
            <person name="Storesund J.E."/>
            <person name="Kallscheuer N."/>
            <person name="Luecker S."/>
            <person name="Lage O.M."/>
            <person name="Pohl T."/>
            <person name="Merkel B.J."/>
            <person name="Hornburger P."/>
            <person name="Mueller R.-W."/>
            <person name="Bruemmer F."/>
            <person name="Labrenz M."/>
            <person name="Spormann A.M."/>
            <person name="Op Den Camp H."/>
            <person name="Overmann J."/>
            <person name="Amann R."/>
            <person name="Jetten M.S.M."/>
            <person name="Mascher T."/>
            <person name="Medema M.H."/>
            <person name="Devos D.P."/>
            <person name="Kaster A.-K."/>
            <person name="Ovreas L."/>
            <person name="Rohde M."/>
            <person name="Galperin M.Y."/>
            <person name="Jogler C."/>
        </authorList>
    </citation>
    <scope>NUCLEOTIDE SEQUENCE [LARGE SCALE GENOMIC DNA]</scope>
    <source>
        <strain evidence="2 3">CA85</strain>
    </source>
</reference>
<keyword evidence="1" id="KW-1133">Transmembrane helix</keyword>
<sequence>MKRLLWKELRENVRWLPIGMLVVATACWIAYPQDRNSSGLLAGELLMQLAIVTPLLAFALGVVQSYRDLQPGPAAYLQHRGVTASQIFLAKTQAGFMLYAVSVIVPIAILALWVGANGMDWYPMRPAQVVPSLVFCLAAFAMHPAAMMVMSRTAIWWGTRCLPLVPVAAALFLLFALLTSGGLWWSGVCLLLVIPVLAWIVIVSRQSWVELATDPPAWRTNQQLSHRWQIPAYLLIGATVSYLAAIALFAIIGEQFTRSNLYVPQPYQTLAMNTATSDPWLVTYLSEYDGETSRYHDRPIGAKAIIGDAISDSDTAVDSQQGAVDADHLHPFSSLQVTTRSTSSSDGFFTRPAFNIDSSLLTSYDERGFLLCYQGYPVRRWTHTIARDGVYSPRDFSGSPFSSNPSGSSTFLLFQESGYTPPLIDSDGVYLVGSSPVSITQIIDQPNDSATVVRGDPGHAPRLLLRHGNEIHEYQLVDETGSDTWYQEPERKDGQYNPTNYRQLAKLSLHAQRVHTFPIPGLIASAKNLRLGLAGSTLFMSTHHLQTKELYRVAASGEFARVSYDSQPLPIRDTDIDRFRWSFVLLGVLPGAVGVCVAVLATWVSVFRGDMGEGWQGLLSFPIQFTTLAGSFALVTLLAIWLTRRAANRRGLSRQQSIAWSVSVVMLGLIAPLSILAIYRRVHRTACSHCGNARRVDTESCEHCEEAWQRPVHDDVFLSDEASVS</sequence>
<feature type="transmembrane region" description="Helical" evidence="1">
    <location>
        <begin position="128"/>
        <end position="149"/>
    </location>
</feature>
<feature type="transmembrane region" description="Helical" evidence="1">
    <location>
        <begin position="12"/>
        <end position="33"/>
    </location>
</feature>
<dbReference type="RefSeq" id="WP_146389611.1">
    <property type="nucleotide sequence ID" value="NZ_SJPK01000001.1"/>
</dbReference>
<dbReference type="EMBL" id="SJPK01000001">
    <property type="protein sequence ID" value="TWT75135.1"/>
    <property type="molecule type" value="Genomic_DNA"/>
</dbReference>
<feature type="transmembrane region" description="Helical" evidence="1">
    <location>
        <begin position="618"/>
        <end position="642"/>
    </location>
</feature>
<organism evidence="2 3">
    <name type="scientific">Allorhodopirellula solitaria</name>
    <dbReference type="NCBI Taxonomy" id="2527987"/>
    <lineage>
        <taxon>Bacteria</taxon>
        <taxon>Pseudomonadati</taxon>
        <taxon>Planctomycetota</taxon>
        <taxon>Planctomycetia</taxon>
        <taxon>Pirellulales</taxon>
        <taxon>Pirellulaceae</taxon>
        <taxon>Allorhodopirellula</taxon>
    </lineage>
</organism>
<feature type="transmembrane region" description="Helical" evidence="1">
    <location>
        <begin position="161"/>
        <end position="178"/>
    </location>
</feature>